<evidence type="ECO:0000256" key="2">
    <source>
        <dbReference type="ARBA" id="ARBA00022840"/>
    </source>
</evidence>
<dbReference type="InterPro" id="IPR003959">
    <property type="entry name" value="ATPase_AAA_core"/>
</dbReference>
<dbReference type="Gene3D" id="3.40.50.300">
    <property type="entry name" value="P-loop containing nucleotide triphosphate hydrolases"/>
    <property type="match status" value="1"/>
</dbReference>
<dbReference type="InterPro" id="IPR050221">
    <property type="entry name" value="26S_Proteasome_ATPase"/>
</dbReference>
<reference evidence="5 6" key="1">
    <citation type="journal article" date="2023" name="bioRxiv">
        <title>Conserved and derived expression patterns and positive selection on dental genes reveal complex evolutionary context of ever-growing rodent molars.</title>
        <authorList>
            <person name="Calamari Z.T."/>
            <person name="Song A."/>
            <person name="Cohen E."/>
            <person name="Akter M."/>
            <person name="Roy R.D."/>
            <person name="Hallikas O."/>
            <person name="Christensen M.M."/>
            <person name="Li P."/>
            <person name="Marangoni P."/>
            <person name="Jernvall J."/>
            <person name="Klein O.D."/>
        </authorList>
    </citation>
    <scope>NUCLEOTIDE SEQUENCE [LARGE SCALE GENOMIC DNA]</scope>
    <source>
        <strain evidence="5">V071</strain>
    </source>
</reference>
<evidence type="ECO:0000313" key="5">
    <source>
        <dbReference type="EMBL" id="KAK7796532.1"/>
    </source>
</evidence>
<sequence>TQFDSEPVTLLLVREIKPNIGTHRVGVLLKCRRYLNMNNGDKSPKMQRFKEEEEEEEEEEKTDVSLPQGQETEAQLSDKPGGESHRSLPTVSKCQACNPVSSHWPQNSLETLKLNYWEVWAVFGEKDQAPLMNPFLRFTHKRKGRFPCRCSRVGVKGPPTCLRAAESTYKKTHTNFCPADLSSHDSSVTHQLYSLRKFSNFCEPRFSITELRESLELTKQYEKSDKDLKPLQSVGQIVGELLQQSTEEQLIVKATNGPRYAIGCHRQLDRIASQLNCNFLKVVTISIIDKYLGESACLIREMFNYARDHQPCVFLMDETDAIGGHWLSDDTSADSEIQRTLMDLLNQKDGFDILHRVKMIMTPN</sequence>
<dbReference type="EMBL" id="JBBHLL010001145">
    <property type="protein sequence ID" value="KAK7796532.1"/>
    <property type="molecule type" value="Genomic_DNA"/>
</dbReference>
<dbReference type="GO" id="GO:0005524">
    <property type="term" value="F:ATP binding"/>
    <property type="evidence" value="ECO:0007669"/>
    <property type="project" value="UniProtKB-KW"/>
</dbReference>
<name>A0AAW0H0W3_MYOGA</name>
<dbReference type="Pfam" id="PF00004">
    <property type="entry name" value="AAA"/>
    <property type="match status" value="1"/>
</dbReference>
<dbReference type="InterPro" id="IPR012340">
    <property type="entry name" value="NA-bd_OB-fold"/>
</dbReference>
<evidence type="ECO:0000256" key="3">
    <source>
        <dbReference type="SAM" id="MobiDB-lite"/>
    </source>
</evidence>
<evidence type="ECO:0000259" key="4">
    <source>
        <dbReference type="Pfam" id="PF00004"/>
    </source>
</evidence>
<dbReference type="PANTHER" id="PTHR23073">
    <property type="entry name" value="26S PROTEASOME REGULATORY SUBUNIT"/>
    <property type="match status" value="1"/>
</dbReference>
<feature type="domain" description="ATPase AAA-type core" evidence="4">
    <location>
        <begin position="271"/>
        <end position="362"/>
    </location>
</feature>
<keyword evidence="1" id="KW-0547">Nucleotide-binding</keyword>
<dbReference type="Gene3D" id="2.40.50.140">
    <property type="entry name" value="Nucleic acid-binding proteins"/>
    <property type="match status" value="1"/>
</dbReference>
<comment type="caution">
    <text evidence="5">The sequence shown here is derived from an EMBL/GenBank/DDBJ whole genome shotgun (WGS) entry which is preliminary data.</text>
</comment>
<dbReference type="InterPro" id="IPR027417">
    <property type="entry name" value="P-loop_NTPase"/>
</dbReference>
<feature type="region of interest" description="Disordered" evidence="3">
    <location>
        <begin position="40"/>
        <end position="90"/>
    </location>
</feature>
<keyword evidence="6" id="KW-1185">Reference proteome</keyword>
<feature type="compositionally biased region" description="Polar residues" evidence="3">
    <location>
        <begin position="65"/>
        <end position="75"/>
    </location>
</feature>
<organism evidence="5 6">
    <name type="scientific">Myodes glareolus</name>
    <name type="common">Bank vole</name>
    <name type="synonym">Clethrionomys glareolus</name>
    <dbReference type="NCBI Taxonomy" id="447135"/>
    <lineage>
        <taxon>Eukaryota</taxon>
        <taxon>Metazoa</taxon>
        <taxon>Chordata</taxon>
        <taxon>Craniata</taxon>
        <taxon>Vertebrata</taxon>
        <taxon>Euteleostomi</taxon>
        <taxon>Mammalia</taxon>
        <taxon>Eutheria</taxon>
        <taxon>Euarchontoglires</taxon>
        <taxon>Glires</taxon>
        <taxon>Rodentia</taxon>
        <taxon>Myomorpha</taxon>
        <taxon>Muroidea</taxon>
        <taxon>Cricetidae</taxon>
        <taxon>Arvicolinae</taxon>
        <taxon>Myodes</taxon>
    </lineage>
</organism>
<dbReference type="GO" id="GO:0016887">
    <property type="term" value="F:ATP hydrolysis activity"/>
    <property type="evidence" value="ECO:0007669"/>
    <property type="project" value="InterPro"/>
</dbReference>
<feature type="non-terminal residue" evidence="5">
    <location>
        <position position="1"/>
    </location>
</feature>
<proteinExistence type="predicted"/>
<protein>
    <recommendedName>
        <fullName evidence="4">ATPase AAA-type core domain-containing protein</fullName>
    </recommendedName>
</protein>
<accession>A0AAW0H0W3</accession>
<gene>
    <name evidence="5" type="ORF">U0070_006886</name>
</gene>
<dbReference type="SUPFAM" id="SSF52540">
    <property type="entry name" value="P-loop containing nucleoside triphosphate hydrolases"/>
    <property type="match status" value="1"/>
</dbReference>
<evidence type="ECO:0000256" key="1">
    <source>
        <dbReference type="ARBA" id="ARBA00022741"/>
    </source>
</evidence>
<feature type="compositionally biased region" description="Basic and acidic residues" evidence="3">
    <location>
        <begin position="42"/>
        <end position="51"/>
    </location>
</feature>
<evidence type="ECO:0000313" key="6">
    <source>
        <dbReference type="Proteomes" id="UP001488838"/>
    </source>
</evidence>
<feature type="compositionally biased region" description="Acidic residues" evidence="3">
    <location>
        <begin position="52"/>
        <end position="61"/>
    </location>
</feature>
<keyword evidence="2" id="KW-0067">ATP-binding</keyword>
<dbReference type="Proteomes" id="UP001488838">
    <property type="component" value="Unassembled WGS sequence"/>
</dbReference>
<dbReference type="AlphaFoldDB" id="A0AAW0H0W3"/>